<dbReference type="AlphaFoldDB" id="A0A5B7DCT0"/>
<keyword evidence="2" id="KW-1185">Reference proteome</keyword>
<protein>
    <submittedName>
        <fullName evidence="1">Uncharacterized protein</fullName>
    </submittedName>
</protein>
<gene>
    <name evidence="1" type="ORF">E2C01_011980</name>
</gene>
<proteinExistence type="predicted"/>
<organism evidence="1 2">
    <name type="scientific">Portunus trituberculatus</name>
    <name type="common">Swimming crab</name>
    <name type="synonym">Neptunus trituberculatus</name>
    <dbReference type="NCBI Taxonomy" id="210409"/>
    <lineage>
        <taxon>Eukaryota</taxon>
        <taxon>Metazoa</taxon>
        <taxon>Ecdysozoa</taxon>
        <taxon>Arthropoda</taxon>
        <taxon>Crustacea</taxon>
        <taxon>Multicrustacea</taxon>
        <taxon>Malacostraca</taxon>
        <taxon>Eumalacostraca</taxon>
        <taxon>Eucarida</taxon>
        <taxon>Decapoda</taxon>
        <taxon>Pleocyemata</taxon>
        <taxon>Brachyura</taxon>
        <taxon>Eubrachyura</taxon>
        <taxon>Portunoidea</taxon>
        <taxon>Portunidae</taxon>
        <taxon>Portuninae</taxon>
        <taxon>Portunus</taxon>
    </lineage>
</organism>
<name>A0A5B7DCT0_PORTR</name>
<comment type="caution">
    <text evidence="1">The sequence shown here is derived from an EMBL/GenBank/DDBJ whole genome shotgun (WGS) entry which is preliminary data.</text>
</comment>
<evidence type="ECO:0000313" key="1">
    <source>
        <dbReference type="EMBL" id="MPC19074.1"/>
    </source>
</evidence>
<evidence type="ECO:0000313" key="2">
    <source>
        <dbReference type="Proteomes" id="UP000324222"/>
    </source>
</evidence>
<dbReference type="Proteomes" id="UP000324222">
    <property type="component" value="Unassembled WGS sequence"/>
</dbReference>
<sequence length="68" mass="7970">MKFYNQALILACRRIICVERRQKCQVLRLESASNSGLVRLRRSDTPSKHETDLELQDVPFLLRDLRLG</sequence>
<accession>A0A5B7DCT0</accession>
<reference evidence="1 2" key="1">
    <citation type="submission" date="2019-05" db="EMBL/GenBank/DDBJ databases">
        <title>Another draft genome of Portunus trituberculatus and its Hox gene families provides insights of decapod evolution.</title>
        <authorList>
            <person name="Jeong J.-H."/>
            <person name="Song I."/>
            <person name="Kim S."/>
            <person name="Choi T."/>
            <person name="Kim D."/>
            <person name="Ryu S."/>
            <person name="Kim W."/>
        </authorList>
    </citation>
    <scope>NUCLEOTIDE SEQUENCE [LARGE SCALE GENOMIC DNA]</scope>
    <source>
        <tissue evidence="1">Muscle</tissue>
    </source>
</reference>
<dbReference type="EMBL" id="VSRR010000736">
    <property type="protein sequence ID" value="MPC19074.1"/>
    <property type="molecule type" value="Genomic_DNA"/>
</dbReference>